<feature type="transmembrane region" description="Helical" evidence="2">
    <location>
        <begin position="316"/>
        <end position="338"/>
    </location>
</feature>
<dbReference type="EMBL" id="LM993658">
    <property type="protein sequence ID" value="VTZ73158.1"/>
    <property type="molecule type" value="Genomic_DNA"/>
</dbReference>
<dbReference type="GeneID" id="3791545"/>
<dbReference type="NCBIfam" id="TIGR01590">
    <property type="entry name" value="yir-bir-cir_Pla"/>
    <property type="match status" value="1"/>
</dbReference>
<evidence type="ECO:0000313" key="4">
    <source>
        <dbReference type="EMBL" id="VTZ73158.1"/>
    </source>
</evidence>
<dbReference type="KEGG" id="pyo:PY17X_0402800"/>
<proteinExistence type="predicted"/>
<evidence type="ECO:0000256" key="2">
    <source>
        <dbReference type="SAM" id="Phobius"/>
    </source>
</evidence>
<reference evidence="5 6" key="1">
    <citation type="journal article" date="2014" name="BMC Biol.">
        <title>A comprehensive evaluation of rodent malaria parasite genomes and gene expression.</title>
        <authorList>
            <person name="Otto T.D."/>
            <person name="Bohme U."/>
            <person name="Jackson A.P."/>
            <person name="Hunt M."/>
            <person name="Franke-Fayard B."/>
            <person name="Hoeijmakers W.A."/>
            <person name="Religa A.A."/>
            <person name="Robertson L."/>
            <person name="Sanders M."/>
            <person name="Ogun S.A."/>
            <person name="Cunningham D."/>
            <person name="Erhart A."/>
            <person name="Billker O."/>
            <person name="Khan S.M."/>
            <person name="Stunnenberg H.G."/>
            <person name="Langhorne J."/>
            <person name="Holder A.A."/>
            <person name="Waters A.P."/>
            <person name="Newbold C.I."/>
            <person name="Pain A."/>
            <person name="Berriman M."/>
            <person name="Janse C.J."/>
        </authorList>
    </citation>
    <scope>NUCLEOTIDE SEQUENCE [LARGE SCALE GENOMIC DNA]</scope>
    <source>
        <strain evidence="4 5">17X</strain>
        <strain evidence="3 6">YM</strain>
    </source>
</reference>
<accession>A0A077Y167</accession>
<dbReference type="Proteomes" id="UP000072874">
    <property type="component" value="Chromosome 4"/>
</dbReference>
<evidence type="ECO:0000256" key="1">
    <source>
        <dbReference type="SAM" id="MobiDB-lite"/>
    </source>
</evidence>
<dbReference type="AlphaFoldDB" id="A0A077Y167"/>
<dbReference type="EMBL" id="LK934632">
    <property type="protein sequence ID" value="CDU16409.1"/>
    <property type="molecule type" value="Genomic_DNA"/>
</dbReference>
<reference evidence="4" key="2">
    <citation type="submission" date="2014-05" db="EMBL/GenBank/DDBJ databases">
        <authorList>
            <person name="Aslett M.A."/>
            <person name="De Silva N."/>
        </authorList>
    </citation>
    <scope>NUCLEOTIDE SEQUENCE</scope>
    <source>
        <strain evidence="4">17X</strain>
    </source>
</reference>
<dbReference type="VEuPathDB" id="PlasmoDB:PY00391"/>
<evidence type="ECO:0000313" key="3">
    <source>
        <dbReference type="EMBL" id="CDU16409.1"/>
    </source>
</evidence>
<dbReference type="VEuPathDB" id="PlasmoDB:PY05703"/>
<reference evidence="3" key="3">
    <citation type="submission" date="2014-05" db="EMBL/GenBank/DDBJ databases">
        <authorList>
            <person name="Aslett A.Martin."/>
            <person name="De Silva Nishadi"/>
        </authorList>
    </citation>
    <scope>NUCLEOTIDE SEQUENCE</scope>
    <source>
        <strain evidence="3">YM</strain>
    </source>
</reference>
<reference evidence="4" key="4">
    <citation type="submission" date="2019-05" db="EMBL/GenBank/DDBJ databases">
        <authorList>
            <consortium name="Pathogen Informatics"/>
        </authorList>
    </citation>
    <scope>NUCLEOTIDE SEQUENCE</scope>
    <source>
        <strain evidence="4">17X</strain>
    </source>
</reference>
<dbReference type="Proteomes" id="UP000072904">
    <property type="component" value="Chromosome 4"/>
</dbReference>
<dbReference type="OrthoDB" id="373278at2759"/>
<feature type="compositionally biased region" description="Low complexity" evidence="1">
    <location>
        <begin position="277"/>
        <end position="288"/>
    </location>
</feature>
<dbReference type="Pfam" id="PF06022">
    <property type="entry name" value="Cir_Bir_Yir"/>
    <property type="match status" value="1"/>
</dbReference>
<dbReference type="VEuPathDB" id="PlasmoDB:PYYM_0403000"/>
<sequence>MAKDQTDKTEYFIKKRNYICGKFDTLRLLFSDELDISGEYIIKVAKYRDYFPNKSEYTDIDKINGYFLWLLKEIFGNSNNLSGDKNENMSVITYIFSWLSYKLNQKTKNGITELNEFYSKHIEHVQEYNGSIGKNAKYKSYKEIIDENKNFMDIDIKVMSKFYDVFKNLCKMYNELTKVNNNSEEYLEYVNNFADNYKALVNENFNDTNNNSFRQILSVVLNDYNYIKDTLGVEYVKKQFPELTKEKTTQVSVLSPKETRDASLSEIQGSISQTGVSSSQTEASSSQTDVSISETDVSDSETTLFSSLTINKLIPIPFILVVTLILLGIAYKYSLFGFGKRSKKQHLRGKLKR</sequence>
<gene>
    <name evidence="4" type="ORF">PY17X_0402800</name>
    <name evidence="3" type="ORF">PYYM_0403000</name>
</gene>
<keyword evidence="2" id="KW-0812">Transmembrane</keyword>
<organism evidence="3 6">
    <name type="scientific">Plasmodium yoelii</name>
    <dbReference type="NCBI Taxonomy" id="5861"/>
    <lineage>
        <taxon>Eukaryota</taxon>
        <taxon>Sar</taxon>
        <taxon>Alveolata</taxon>
        <taxon>Apicomplexa</taxon>
        <taxon>Aconoidasida</taxon>
        <taxon>Haemosporida</taxon>
        <taxon>Plasmodiidae</taxon>
        <taxon>Plasmodium</taxon>
        <taxon>Plasmodium (Vinckeia)</taxon>
    </lineage>
</organism>
<protein>
    <submittedName>
        <fullName evidence="3">YIR protein</fullName>
    </submittedName>
</protein>
<keyword evidence="2" id="KW-0472">Membrane</keyword>
<name>A0A077Y167_PLAYE</name>
<dbReference type="RefSeq" id="XP_022811527.1">
    <property type="nucleotide sequence ID" value="XM_022955043.1"/>
</dbReference>
<keyword evidence="2" id="KW-1133">Transmembrane helix</keyword>
<dbReference type="VEuPathDB" id="PlasmoDB:Py17XNL_000403856"/>
<evidence type="ECO:0000313" key="5">
    <source>
        <dbReference type="Proteomes" id="UP000072874"/>
    </source>
</evidence>
<dbReference type="VEuPathDB" id="PlasmoDB:PY17X_0402800"/>
<dbReference type="InterPro" id="IPR006477">
    <property type="entry name" value="Yir_bir_cir"/>
</dbReference>
<feature type="region of interest" description="Disordered" evidence="1">
    <location>
        <begin position="270"/>
        <end position="294"/>
    </location>
</feature>
<evidence type="ECO:0000313" key="6">
    <source>
        <dbReference type="Proteomes" id="UP000072904"/>
    </source>
</evidence>